<comment type="caution">
    <text evidence="4">The sequence shown here is derived from an EMBL/GenBank/DDBJ whole genome shotgun (WGS) entry which is preliminary data.</text>
</comment>
<dbReference type="HAMAP" id="MF_01384">
    <property type="entry name" value="UreD"/>
    <property type="match status" value="1"/>
</dbReference>
<dbReference type="PANTHER" id="PTHR33643:SF1">
    <property type="entry name" value="UREASE ACCESSORY PROTEIN D"/>
    <property type="match status" value="1"/>
</dbReference>
<dbReference type="Proteomes" id="UP000600565">
    <property type="component" value="Unassembled WGS sequence"/>
</dbReference>
<reference evidence="4 5" key="1">
    <citation type="submission" date="2020-08" db="EMBL/GenBank/DDBJ databases">
        <title>A Genomic Blueprint of the Chicken Gut Microbiome.</title>
        <authorList>
            <person name="Gilroy R."/>
            <person name="Ravi A."/>
            <person name="Getino M."/>
            <person name="Pursley I."/>
            <person name="Horton D.L."/>
            <person name="Alikhan N.-F."/>
            <person name="Baker D."/>
            <person name="Gharbi K."/>
            <person name="Hall N."/>
            <person name="Watson M."/>
            <person name="Adriaenssens E.M."/>
            <person name="Foster-Nyarko E."/>
            <person name="Jarju S."/>
            <person name="Secka A."/>
            <person name="Antonio M."/>
            <person name="Oren A."/>
            <person name="Chaudhuri R."/>
            <person name="La Ragione R.M."/>
            <person name="Hildebrand F."/>
            <person name="Pallen M.J."/>
        </authorList>
    </citation>
    <scope>NUCLEOTIDE SEQUENCE [LARGE SCALE GENOMIC DNA]</scope>
    <source>
        <strain evidence="4 5">Sa1YVA6</strain>
    </source>
</reference>
<sequence>MSTGELRLRLKNVNGRMLFEESYARGAFKLGKPVWRNGTPLYYLLHVGGGYVSGDTYTQQIELLDNTRLYLTTQAATKVYKGTTPAVVSTSIKLGEHSHLSLLQDPLILYEHATFHQMTTIELAKTSTLYYSEIMTPGWSPTKEPFTYKELYTELAIRRDDKLFYIDRLCWEKGQQQHLLQLGNYTHYGSFVCVDKLADTFYDELHKVTHPDCEIGYSQLDKEGFVLKIAAKETQHIENVFQRVDDLLKLTKQEQPLRLRKY</sequence>
<proteinExistence type="inferred from homology"/>
<dbReference type="EMBL" id="JACSPW010000003">
    <property type="protein sequence ID" value="MBD8032533.1"/>
    <property type="molecule type" value="Genomic_DNA"/>
</dbReference>
<protein>
    <recommendedName>
        <fullName evidence="3">Urease accessory protein UreD</fullName>
    </recommendedName>
</protein>
<name>A0ABR8XKS9_9BACL</name>
<comment type="function">
    <text evidence="3">Required for maturation of urease via the functional incorporation of the urease nickel metallocenter.</text>
</comment>
<comment type="subcellular location">
    <subcellularLocation>
        <location evidence="3">Cytoplasm</location>
    </subcellularLocation>
</comment>
<accession>A0ABR8XKS9</accession>
<evidence type="ECO:0000256" key="1">
    <source>
        <dbReference type="ARBA" id="ARBA00007177"/>
    </source>
</evidence>
<keyword evidence="5" id="KW-1185">Reference proteome</keyword>
<keyword evidence="3" id="KW-0963">Cytoplasm</keyword>
<organism evidence="4 5">
    <name type="scientific">Solibacillus merdavium</name>
    <dbReference type="NCBI Taxonomy" id="2762218"/>
    <lineage>
        <taxon>Bacteria</taxon>
        <taxon>Bacillati</taxon>
        <taxon>Bacillota</taxon>
        <taxon>Bacilli</taxon>
        <taxon>Bacillales</taxon>
        <taxon>Caryophanaceae</taxon>
        <taxon>Solibacillus</taxon>
    </lineage>
</organism>
<evidence type="ECO:0000256" key="3">
    <source>
        <dbReference type="HAMAP-Rule" id="MF_01384"/>
    </source>
</evidence>
<dbReference type="PANTHER" id="PTHR33643">
    <property type="entry name" value="UREASE ACCESSORY PROTEIN D"/>
    <property type="match status" value="1"/>
</dbReference>
<evidence type="ECO:0000313" key="4">
    <source>
        <dbReference type="EMBL" id="MBD8032533.1"/>
    </source>
</evidence>
<keyword evidence="2 3" id="KW-0143">Chaperone</keyword>
<evidence type="ECO:0000256" key="2">
    <source>
        <dbReference type="ARBA" id="ARBA00023186"/>
    </source>
</evidence>
<dbReference type="Pfam" id="PF01774">
    <property type="entry name" value="UreD"/>
    <property type="match status" value="1"/>
</dbReference>
<gene>
    <name evidence="3" type="primary">ureD</name>
    <name evidence="4" type="ORF">H9632_05585</name>
</gene>
<dbReference type="InterPro" id="IPR002669">
    <property type="entry name" value="UreD"/>
</dbReference>
<evidence type="ECO:0000313" key="5">
    <source>
        <dbReference type="Proteomes" id="UP000600565"/>
    </source>
</evidence>
<dbReference type="RefSeq" id="WP_191703124.1">
    <property type="nucleotide sequence ID" value="NZ_JACSPW010000003.1"/>
</dbReference>
<keyword evidence="3" id="KW-0996">Nickel insertion</keyword>
<comment type="subunit">
    <text evidence="3">UreD, UreF and UreG form a complex that acts as a GTP-hydrolysis-dependent molecular chaperone, activating the urease apoprotein by helping to assemble the nickel containing metallocenter of UreC. The UreE protein probably delivers the nickel.</text>
</comment>
<comment type="similarity">
    <text evidence="1 3">Belongs to the UreD family.</text>
</comment>